<feature type="domain" description="D-isomer specific 2-hydroxyacid dehydrogenase NAD-binding" evidence="3">
    <location>
        <begin position="114"/>
        <end position="286"/>
    </location>
</feature>
<reference evidence="4 5" key="1">
    <citation type="submission" date="2019-09" db="EMBL/GenBank/DDBJ databases">
        <title>Genome sequence of Rhodovastum atsumiense, a diverse member of the Acetobacteraceae family of non-sulfur purple photosynthetic bacteria.</title>
        <authorList>
            <person name="Meyer T."/>
            <person name="Kyndt J."/>
        </authorList>
    </citation>
    <scope>NUCLEOTIDE SEQUENCE [LARGE SCALE GENOMIC DNA]</scope>
    <source>
        <strain evidence="4 5">DSM 21279</strain>
    </source>
</reference>
<dbReference type="GO" id="GO:0051287">
    <property type="term" value="F:NAD binding"/>
    <property type="evidence" value="ECO:0007669"/>
    <property type="project" value="InterPro"/>
</dbReference>
<keyword evidence="5" id="KW-1185">Reference proteome</keyword>
<keyword evidence="2" id="KW-0520">NAD</keyword>
<dbReference type="Pfam" id="PF02826">
    <property type="entry name" value="2-Hacid_dh_C"/>
    <property type="match status" value="1"/>
</dbReference>
<dbReference type="PANTHER" id="PTHR43333:SF1">
    <property type="entry name" value="D-ISOMER SPECIFIC 2-HYDROXYACID DEHYDROGENASE NAD-BINDING DOMAIN-CONTAINING PROTEIN"/>
    <property type="match status" value="1"/>
</dbReference>
<evidence type="ECO:0000259" key="3">
    <source>
        <dbReference type="Pfam" id="PF02826"/>
    </source>
</evidence>
<keyword evidence="1" id="KW-0560">Oxidoreductase</keyword>
<dbReference type="SUPFAM" id="SSF52283">
    <property type="entry name" value="Formate/glycerate dehydrogenase catalytic domain-like"/>
    <property type="match status" value="1"/>
</dbReference>
<dbReference type="Gene3D" id="3.40.50.720">
    <property type="entry name" value="NAD(P)-binding Rossmann-like Domain"/>
    <property type="match status" value="2"/>
</dbReference>
<dbReference type="Proteomes" id="UP000325255">
    <property type="component" value="Unassembled WGS sequence"/>
</dbReference>
<evidence type="ECO:0000256" key="2">
    <source>
        <dbReference type="ARBA" id="ARBA00023027"/>
    </source>
</evidence>
<proteinExistence type="predicted"/>
<name>A0A5M6IX80_9PROT</name>
<protein>
    <submittedName>
        <fullName evidence="4">D-2-hydroxyacid dehydrogenase</fullName>
    </submittedName>
</protein>
<dbReference type="EMBL" id="VWPK01000009">
    <property type="protein sequence ID" value="KAA5612940.1"/>
    <property type="molecule type" value="Genomic_DNA"/>
</dbReference>
<dbReference type="InterPro" id="IPR006140">
    <property type="entry name" value="D-isomer_DH_NAD-bd"/>
</dbReference>
<organism evidence="4 5">
    <name type="scientific">Rhodovastum atsumiense</name>
    <dbReference type="NCBI Taxonomy" id="504468"/>
    <lineage>
        <taxon>Bacteria</taxon>
        <taxon>Pseudomonadati</taxon>
        <taxon>Pseudomonadota</taxon>
        <taxon>Alphaproteobacteria</taxon>
        <taxon>Acetobacterales</taxon>
        <taxon>Acetobacteraceae</taxon>
        <taxon>Rhodovastum</taxon>
    </lineage>
</organism>
<sequence length="325" mass="34751">MRIHIQNRSASAPFVLTPAQWHAAAARAGETDHEVSFGFDTDAFTAAIAEAEILIASPSTIGSLLPFAGPRLRLMFTTAAGVDALRPFERLPPGVLLVNNRGVHGAKVFEYAAMALLMLNTRIPAYAAAQRRGSWEPQFLPVIRGRRATIIGTGDLGAAAARAARMLGLSTTGLRTRALPHDDFDRIRLIAELDAVLPETDFLVLACPLTPATAGLLDRRRLELLPQGAGVVNVGRGGLIDQDALCDLLDAGRLGGAVLDVTTPEPPPPDHRVWTTPNLLVTPHVSADEDPATYNAATLEVFFANLRAWRDGGMPPNQVDPGRGY</sequence>
<comment type="caution">
    <text evidence="4">The sequence shown here is derived from an EMBL/GenBank/DDBJ whole genome shotgun (WGS) entry which is preliminary data.</text>
</comment>
<dbReference type="AlphaFoldDB" id="A0A5M6IX80"/>
<accession>A0A5M6IX80</accession>
<dbReference type="InterPro" id="IPR036291">
    <property type="entry name" value="NAD(P)-bd_dom_sf"/>
</dbReference>
<evidence type="ECO:0000313" key="4">
    <source>
        <dbReference type="EMBL" id="KAA5612940.1"/>
    </source>
</evidence>
<dbReference type="RefSeq" id="WP_150040168.1">
    <property type="nucleotide sequence ID" value="NZ_OW485601.1"/>
</dbReference>
<gene>
    <name evidence="4" type="ORF">F1189_07855</name>
</gene>
<evidence type="ECO:0000256" key="1">
    <source>
        <dbReference type="ARBA" id="ARBA00023002"/>
    </source>
</evidence>
<dbReference type="PANTHER" id="PTHR43333">
    <property type="entry name" value="2-HACID_DH_C DOMAIN-CONTAINING PROTEIN"/>
    <property type="match status" value="1"/>
</dbReference>
<dbReference type="GO" id="GO:0016491">
    <property type="term" value="F:oxidoreductase activity"/>
    <property type="evidence" value="ECO:0007669"/>
    <property type="project" value="UniProtKB-KW"/>
</dbReference>
<dbReference type="CDD" id="cd05300">
    <property type="entry name" value="2-Hacid_dh_1"/>
    <property type="match status" value="1"/>
</dbReference>
<dbReference type="OrthoDB" id="9793626at2"/>
<evidence type="ECO:0000313" key="5">
    <source>
        <dbReference type="Proteomes" id="UP000325255"/>
    </source>
</evidence>
<dbReference type="SUPFAM" id="SSF51735">
    <property type="entry name" value="NAD(P)-binding Rossmann-fold domains"/>
    <property type="match status" value="1"/>
</dbReference>